<evidence type="ECO:0000313" key="3">
    <source>
        <dbReference type="Proteomes" id="UP001152178"/>
    </source>
</evidence>
<organism evidence="2 3">
    <name type="scientific">Mesorhizobium qingshengii</name>
    <dbReference type="NCBI Taxonomy" id="1165689"/>
    <lineage>
        <taxon>Bacteria</taxon>
        <taxon>Pseudomonadati</taxon>
        <taxon>Pseudomonadota</taxon>
        <taxon>Alphaproteobacteria</taxon>
        <taxon>Hyphomicrobiales</taxon>
        <taxon>Phyllobacteriaceae</taxon>
        <taxon>Mesorhizobium</taxon>
    </lineage>
</organism>
<proteinExistence type="predicted"/>
<gene>
    <name evidence="2" type="ORF">OOJ09_27595</name>
</gene>
<sequence length="127" mass="13722">MDSKTGTHACCGQVAKETIAPPAVGKREVAPVPKITAKPLPFSARAAQSHCDGKLPHRGEFSGPVTLFFRVKEASITSANDSDFGLGRLVFTKNIARVNNPDLADRPTRQRLSGYPKPDEIVRGERP</sequence>
<dbReference type="RefSeq" id="WP_269908219.1">
    <property type="nucleotide sequence ID" value="NZ_JAPFQA010000019.1"/>
</dbReference>
<name>A0ABT4R2A7_9HYPH</name>
<protein>
    <submittedName>
        <fullName evidence="2">Uncharacterized protein</fullName>
    </submittedName>
</protein>
<feature type="region of interest" description="Disordered" evidence="1">
    <location>
        <begin position="99"/>
        <end position="127"/>
    </location>
</feature>
<dbReference type="EMBL" id="JAPFQA010000019">
    <property type="protein sequence ID" value="MCZ8547958.1"/>
    <property type="molecule type" value="Genomic_DNA"/>
</dbReference>
<reference evidence="2" key="1">
    <citation type="submission" date="2022-11" db="EMBL/GenBank/DDBJ databases">
        <authorList>
            <person name="Coimbra C."/>
        </authorList>
    </citation>
    <scope>NUCLEOTIDE SEQUENCE</scope>
    <source>
        <strain evidence="2">Jales19</strain>
    </source>
</reference>
<keyword evidence="3" id="KW-1185">Reference proteome</keyword>
<dbReference type="Proteomes" id="UP001152178">
    <property type="component" value="Unassembled WGS sequence"/>
</dbReference>
<evidence type="ECO:0000313" key="2">
    <source>
        <dbReference type="EMBL" id="MCZ8547958.1"/>
    </source>
</evidence>
<accession>A0ABT4R2A7</accession>
<comment type="caution">
    <text evidence="2">The sequence shown here is derived from an EMBL/GenBank/DDBJ whole genome shotgun (WGS) entry which is preliminary data.</text>
</comment>
<evidence type="ECO:0000256" key="1">
    <source>
        <dbReference type="SAM" id="MobiDB-lite"/>
    </source>
</evidence>
<feature type="compositionally biased region" description="Basic and acidic residues" evidence="1">
    <location>
        <begin position="117"/>
        <end position="127"/>
    </location>
</feature>